<gene>
    <name evidence="1" type="ORF">SDC9_86673</name>
</gene>
<organism evidence="1">
    <name type="scientific">bioreactor metagenome</name>
    <dbReference type="NCBI Taxonomy" id="1076179"/>
    <lineage>
        <taxon>unclassified sequences</taxon>
        <taxon>metagenomes</taxon>
        <taxon>ecological metagenomes</taxon>
    </lineage>
</organism>
<comment type="caution">
    <text evidence="1">The sequence shown here is derived from an EMBL/GenBank/DDBJ whole genome shotgun (WGS) entry which is preliminary data.</text>
</comment>
<sequence>MKNYLNLNLLFAIVLLLCCTDQKIFSQTFADYTNLKLLNKGLQSAPPTVSTLMKYVDAPVSYSTGIPNISVPIYTIKSKELELPLSISYHARGIKVDDESSDVGLGWSLIAGGCITRIVKGKVDDEYIRWRGVPLKNRTEIVSSNDESYLLGVRMGDNDTEYDRFVYNFCGITGSFYCMKDGVIFQYPLTDRKIDVFKDSVGIIKSFIITTPDGTKYHFTVSDRTTITTAFECKNLFDNRGSSGDGRESTRAISSWYISKIINYNSTDSITFEYEAGMDWSKRTHQKVITTQDYDGEVVEGLGLYTITEMIHYQNIDYAYCKILKTIKFNGGKVLFHNVQDRLDKVSPSRICDISVINSNNIVIQTTFLDNLSYFSCGRMKLSSITTVGQQNEILDKNDFTYFENYTTPRNPSEVWIDCPRPYYGQDEFGYYNGVTNNNHLVSTPIIYGNGLRRGPIPPNRSYSFEYAKNLTLCKIKNHLGNETEFIYEPNKYSDKVSIGLRIQKIITYDNNRLKKERFFEYNRPSSNFNFLDGTVYTEFKGDYSSSLIGTEFCGILLKDNQAAPKESTVEYYQYDVCLEASYDIQHKSKIYFSQTYIYPNKITKTN</sequence>
<name>A0A644ZGL6_9ZZZZ</name>
<evidence type="ECO:0000313" key="1">
    <source>
        <dbReference type="EMBL" id="MPM40035.1"/>
    </source>
</evidence>
<proteinExistence type="predicted"/>
<dbReference type="EMBL" id="VSSQ01008854">
    <property type="protein sequence ID" value="MPM40035.1"/>
    <property type="molecule type" value="Genomic_DNA"/>
</dbReference>
<protein>
    <submittedName>
        <fullName evidence="1">Uncharacterized protein</fullName>
    </submittedName>
</protein>
<reference evidence="1" key="1">
    <citation type="submission" date="2019-08" db="EMBL/GenBank/DDBJ databases">
        <authorList>
            <person name="Kucharzyk K."/>
            <person name="Murdoch R.W."/>
            <person name="Higgins S."/>
            <person name="Loffler F."/>
        </authorList>
    </citation>
    <scope>NUCLEOTIDE SEQUENCE</scope>
</reference>
<dbReference type="AlphaFoldDB" id="A0A644ZGL6"/>
<accession>A0A644ZGL6</accession>